<dbReference type="InterPro" id="IPR051532">
    <property type="entry name" value="Ester_Hydrolysis_Enzymes"/>
</dbReference>
<comment type="caution">
    <text evidence="3">The sequence shown here is derived from an EMBL/GenBank/DDBJ whole genome shotgun (WGS) entry which is preliminary data.</text>
</comment>
<dbReference type="PROSITE" id="PS51257">
    <property type="entry name" value="PROKAR_LIPOPROTEIN"/>
    <property type="match status" value="1"/>
</dbReference>
<dbReference type="Proteomes" id="UP001371305">
    <property type="component" value="Unassembled WGS sequence"/>
</dbReference>
<gene>
    <name evidence="3" type="ORF">WKV53_15300</name>
</gene>
<sequence>MISGFVRHAASAVILMGCATAANSPSRDPWLWPFASDSIWNMPLGSGAVLVPAGLNSNGGVAIDPEILARTNPGAPQREIFAPAGWETREGGSQSLGTAGFNDDLIVPDARKNWTPNYSAAVLQPDGFTVENLGPICRPREGSPVWAYRFPKTDLRGDGITGSHGGSGLSALGGSIRRGELLDEQPIRHAIKVNIFCEKFTYFGKERAGFRWPSDRADSYAAKGYKGSNPAVVMGSLLCLKPDLDLSGLGLKTTVARKLAQALQDYGAYISDDAAHDVFYFCAEREVREECASVLGISLEGSAGPFYEDVARLVPLLQVVDNNSAANIGGGGVRRAPMAPPLAESVGNPLPLHPGPSLVPNAGMEHGDKVPDGWAISSGEGVLSRETAAPFAGAASLRLETGGRAMARVQVPAGSFPKTVTLSGQVRTEGAANAMLGLMCYTKEWKALNFLIAGNSPSGAGWREVSKELTLPEGTGQVDVALLVEGKGTGMLDEVKLLTDGKVVPPVEAKQAPAKAENAWSPAQGFYPEYPDAWMTFHNGLKEKAAKGGVDLLFIGDSLTLGWDKELWEKYYAPRNAANFGVGGDGTPQLLWRMEHGGFDGLQPKVVVLMIGVNNVWPGYPAADTAKGIRVFVEKLKEKMPASKILLLGMLPAFDAGDGIRTYAGEVNKSIAALADGKAVRFLDFGPELLDGSGNRKAGFYQDDRLHLAKPAYESWGMAMEGVLGEFFGK</sequence>
<dbReference type="RefSeq" id="WP_341405638.1">
    <property type="nucleotide sequence ID" value="NZ_JBBUKT010000005.1"/>
</dbReference>
<feature type="domain" description="SGNH hydrolase-type esterase" evidence="2">
    <location>
        <begin position="554"/>
        <end position="711"/>
    </location>
</feature>
<organism evidence="3 4">
    <name type="scientific">Luteolibacter soli</name>
    <dbReference type="NCBI Taxonomy" id="3135280"/>
    <lineage>
        <taxon>Bacteria</taxon>
        <taxon>Pseudomonadati</taxon>
        <taxon>Verrucomicrobiota</taxon>
        <taxon>Verrucomicrobiia</taxon>
        <taxon>Verrucomicrobiales</taxon>
        <taxon>Verrucomicrobiaceae</taxon>
        <taxon>Luteolibacter</taxon>
    </lineage>
</organism>
<accession>A0ABU9AVV3</accession>
<dbReference type="PANTHER" id="PTHR30383:SF5">
    <property type="entry name" value="SGNH HYDROLASE-TYPE ESTERASE DOMAIN-CONTAINING PROTEIN"/>
    <property type="match status" value="1"/>
</dbReference>
<evidence type="ECO:0000313" key="3">
    <source>
        <dbReference type="EMBL" id="MEK7951881.1"/>
    </source>
</evidence>
<dbReference type="Gene3D" id="3.40.50.1110">
    <property type="entry name" value="SGNH hydrolase"/>
    <property type="match status" value="1"/>
</dbReference>
<evidence type="ECO:0000313" key="4">
    <source>
        <dbReference type="Proteomes" id="UP001371305"/>
    </source>
</evidence>
<name>A0ABU9AVV3_9BACT</name>
<dbReference type="SUPFAM" id="SSF52266">
    <property type="entry name" value="SGNH hydrolase"/>
    <property type="match status" value="1"/>
</dbReference>
<reference evidence="3 4" key="1">
    <citation type="submission" date="2024-04" db="EMBL/GenBank/DDBJ databases">
        <title>Luteolibacter sp. isolated from soil.</title>
        <authorList>
            <person name="An J."/>
        </authorList>
    </citation>
    <scope>NUCLEOTIDE SEQUENCE [LARGE SCALE GENOMIC DNA]</scope>
    <source>
        <strain evidence="3 4">Y139</strain>
    </source>
</reference>
<proteinExistence type="predicted"/>
<feature type="chain" id="PRO_5047535712" evidence="1">
    <location>
        <begin position="22"/>
        <end position="730"/>
    </location>
</feature>
<dbReference type="EMBL" id="JBBUKT010000005">
    <property type="protein sequence ID" value="MEK7951881.1"/>
    <property type="molecule type" value="Genomic_DNA"/>
</dbReference>
<keyword evidence="4" id="KW-1185">Reference proteome</keyword>
<feature type="signal peptide" evidence="1">
    <location>
        <begin position="1"/>
        <end position="21"/>
    </location>
</feature>
<dbReference type="Pfam" id="PF13472">
    <property type="entry name" value="Lipase_GDSL_2"/>
    <property type="match status" value="1"/>
</dbReference>
<dbReference type="InterPro" id="IPR013830">
    <property type="entry name" value="SGNH_hydro"/>
</dbReference>
<dbReference type="Gene3D" id="2.60.120.260">
    <property type="entry name" value="Galactose-binding domain-like"/>
    <property type="match status" value="1"/>
</dbReference>
<evidence type="ECO:0000259" key="2">
    <source>
        <dbReference type="Pfam" id="PF13472"/>
    </source>
</evidence>
<keyword evidence="1" id="KW-0732">Signal</keyword>
<dbReference type="InterPro" id="IPR036514">
    <property type="entry name" value="SGNH_hydro_sf"/>
</dbReference>
<evidence type="ECO:0000256" key="1">
    <source>
        <dbReference type="SAM" id="SignalP"/>
    </source>
</evidence>
<dbReference type="PANTHER" id="PTHR30383">
    <property type="entry name" value="THIOESTERASE 1/PROTEASE 1/LYSOPHOSPHOLIPASE L1"/>
    <property type="match status" value="1"/>
</dbReference>
<protein>
    <submittedName>
        <fullName evidence="3">GDSL-type esterase/lipase family protein</fullName>
    </submittedName>
</protein>